<feature type="transmembrane region" description="Helical" evidence="1">
    <location>
        <begin position="174"/>
        <end position="196"/>
    </location>
</feature>
<sequence>MKNWIIRLLEQRWVLWSLFIVNFLGTIYGFYWYKNQLMDTSPRILDIFVPDSPTASGFFTLVLLGYLCSRRSPLLEAFASITLFKYGIWAVVMIIWEGWLDPLPFTEALSWQHWMLMFSHFGMAMEGLLFVPFYTYRRREIQIVAAWTLLNDLMDYGLDLHPWLTAALEVYDDWVGLFTVLLSFTSILLFSALSMLESSRRRKNESLLSSAGK</sequence>
<organism evidence="2 3">
    <name type="scientific">Thermoactinomyces daqus</name>
    <dbReference type="NCBI Taxonomy" id="1329516"/>
    <lineage>
        <taxon>Bacteria</taxon>
        <taxon>Bacillati</taxon>
        <taxon>Bacillota</taxon>
        <taxon>Bacilli</taxon>
        <taxon>Bacillales</taxon>
        <taxon>Thermoactinomycetaceae</taxon>
        <taxon>Thermoactinomyces</taxon>
    </lineage>
</organism>
<dbReference type="Proteomes" id="UP000530514">
    <property type="component" value="Unassembled WGS sequence"/>
</dbReference>
<dbReference type="EMBL" id="JACEIP010000012">
    <property type="protein sequence ID" value="MBA4543159.1"/>
    <property type="molecule type" value="Genomic_DNA"/>
</dbReference>
<keyword evidence="1" id="KW-0472">Membrane</keyword>
<dbReference type="RefSeq" id="WP_033101412.1">
    <property type="nucleotide sequence ID" value="NZ_JACEIP010000012.1"/>
</dbReference>
<name>A0A7W1XAS1_9BACL</name>
<dbReference type="PANTHER" id="PTHR40042">
    <property type="entry name" value="HYPOTHETICAL MEMBRANE SPANNING PROTEIN"/>
    <property type="match status" value="1"/>
</dbReference>
<gene>
    <name evidence="2" type="ORF">H1164_09625</name>
</gene>
<feature type="transmembrane region" description="Helical" evidence="1">
    <location>
        <begin position="111"/>
        <end position="134"/>
    </location>
</feature>
<protein>
    <submittedName>
        <fullName evidence="2">DUF1405 domain-containing protein</fullName>
    </submittedName>
</protein>
<feature type="transmembrane region" description="Helical" evidence="1">
    <location>
        <begin position="12"/>
        <end position="33"/>
    </location>
</feature>
<dbReference type="PANTHER" id="PTHR40042:SF1">
    <property type="entry name" value="DUF1405 DOMAIN-CONTAINING PROTEIN"/>
    <property type="match status" value="1"/>
</dbReference>
<accession>A0A7W1XAS1</accession>
<dbReference type="AlphaFoldDB" id="A0A7W1XAS1"/>
<feature type="transmembrane region" description="Helical" evidence="1">
    <location>
        <begin position="53"/>
        <end position="69"/>
    </location>
</feature>
<reference evidence="2 3" key="1">
    <citation type="submission" date="2020-07" db="EMBL/GenBank/DDBJ databases">
        <authorList>
            <person name="Feng H."/>
        </authorList>
    </citation>
    <scope>NUCLEOTIDE SEQUENCE [LARGE SCALE GENOMIC DNA]</scope>
    <source>
        <strain evidence="3">s-11</strain>
    </source>
</reference>
<comment type="caution">
    <text evidence="2">The sequence shown here is derived from an EMBL/GenBank/DDBJ whole genome shotgun (WGS) entry which is preliminary data.</text>
</comment>
<proteinExistence type="predicted"/>
<keyword evidence="1" id="KW-1133">Transmembrane helix</keyword>
<dbReference type="InterPro" id="IPR009845">
    <property type="entry name" value="DUF1405"/>
</dbReference>
<keyword evidence="3" id="KW-1185">Reference proteome</keyword>
<dbReference type="Pfam" id="PF07187">
    <property type="entry name" value="DUF1405"/>
    <property type="match status" value="1"/>
</dbReference>
<keyword evidence="1" id="KW-0812">Transmembrane</keyword>
<feature type="transmembrane region" description="Helical" evidence="1">
    <location>
        <begin position="81"/>
        <end position="99"/>
    </location>
</feature>
<evidence type="ECO:0000313" key="3">
    <source>
        <dbReference type="Proteomes" id="UP000530514"/>
    </source>
</evidence>
<dbReference type="OrthoDB" id="152213at2"/>
<evidence type="ECO:0000256" key="1">
    <source>
        <dbReference type="SAM" id="Phobius"/>
    </source>
</evidence>
<evidence type="ECO:0000313" key="2">
    <source>
        <dbReference type="EMBL" id="MBA4543159.1"/>
    </source>
</evidence>